<dbReference type="VEuPathDB" id="TrichDB:TVAGG3_0779670"/>
<name>A2E6P2_TRIV3</name>
<proteinExistence type="predicted"/>
<keyword evidence="1" id="KW-1133">Transmembrane helix</keyword>
<dbReference type="AlphaFoldDB" id="A2E6P2"/>
<reference evidence="2" key="1">
    <citation type="submission" date="2006-10" db="EMBL/GenBank/DDBJ databases">
        <authorList>
            <person name="Amadeo P."/>
            <person name="Zhao Q."/>
            <person name="Wortman J."/>
            <person name="Fraser-Liggett C."/>
            <person name="Carlton J."/>
        </authorList>
    </citation>
    <scope>NUCLEOTIDE SEQUENCE</scope>
    <source>
        <strain evidence="2">G3</strain>
    </source>
</reference>
<dbReference type="Proteomes" id="UP000001542">
    <property type="component" value="Unassembled WGS sequence"/>
</dbReference>
<protein>
    <submittedName>
        <fullName evidence="2">Uncharacterized protein</fullName>
    </submittedName>
</protein>
<sequence>MPHAFRFRTVKRERNEGGFTLFSGVNTLVIPEVVYDLQDNVTYNPYVMSVCLEGVPMLNLQFPIRTDLTVYVTDKFTYGSYYDYPHFEHEMCQDTHDSRLDSRRYDRLDGVYDSNCSDSINDTYKTDVTYEDISDPLFGGNFPYINQKQSKAVFEYIGVSPIYAFLFIYLTVATLALIFSALYITRNL</sequence>
<evidence type="ECO:0000256" key="1">
    <source>
        <dbReference type="SAM" id="Phobius"/>
    </source>
</evidence>
<organism evidence="2 3">
    <name type="scientific">Trichomonas vaginalis (strain ATCC PRA-98 / G3)</name>
    <dbReference type="NCBI Taxonomy" id="412133"/>
    <lineage>
        <taxon>Eukaryota</taxon>
        <taxon>Metamonada</taxon>
        <taxon>Parabasalia</taxon>
        <taxon>Trichomonadida</taxon>
        <taxon>Trichomonadidae</taxon>
        <taxon>Trichomonas</taxon>
    </lineage>
</organism>
<dbReference type="KEGG" id="tva:4769588"/>
<evidence type="ECO:0000313" key="3">
    <source>
        <dbReference type="Proteomes" id="UP000001542"/>
    </source>
</evidence>
<keyword evidence="1" id="KW-0472">Membrane</keyword>
<dbReference type="EMBL" id="DS113315">
    <property type="protein sequence ID" value="EAY11636.1"/>
    <property type="molecule type" value="Genomic_DNA"/>
</dbReference>
<dbReference type="VEuPathDB" id="TrichDB:TVAG_158630"/>
<dbReference type="InParanoid" id="A2E6P2"/>
<keyword evidence="1" id="KW-0812">Transmembrane</keyword>
<evidence type="ECO:0000313" key="2">
    <source>
        <dbReference type="EMBL" id="EAY11636.1"/>
    </source>
</evidence>
<gene>
    <name evidence="2" type="ORF">TVAG_158630</name>
</gene>
<keyword evidence="3" id="KW-1185">Reference proteome</keyword>
<accession>A2E6P2</accession>
<reference evidence="2" key="2">
    <citation type="journal article" date="2007" name="Science">
        <title>Draft genome sequence of the sexually transmitted pathogen Trichomonas vaginalis.</title>
        <authorList>
            <person name="Carlton J.M."/>
            <person name="Hirt R.P."/>
            <person name="Silva J.C."/>
            <person name="Delcher A.L."/>
            <person name="Schatz M."/>
            <person name="Zhao Q."/>
            <person name="Wortman J.R."/>
            <person name="Bidwell S.L."/>
            <person name="Alsmark U.C.M."/>
            <person name="Besteiro S."/>
            <person name="Sicheritz-Ponten T."/>
            <person name="Noel C.J."/>
            <person name="Dacks J.B."/>
            <person name="Foster P.G."/>
            <person name="Simillion C."/>
            <person name="Van de Peer Y."/>
            <person name="Miranda-Saavedra D."/>
            <person name="Barton G.J."/>
            <person name="Westrop G.D."/>
            <person name="Mueller S."/>
            <person name="Dessi D."/>
            <person name="Fiori P.L."/>
            <person name="Ren Q."/>
            <person name="Paulsen I."/>
            <person name="Zhang H."/>
            <person name="Bastida-Corcuera F.D."/>
            <person name="Simoes-Barbosa A."/>
            <person name="Brown M.T."/>
            <person name="Hayes R.D."/>
            <person name="Mukherjee M."/>
            <person name="Okumura C.Y."/>
            <person name="Schneider R."/>
            <person name="Smith A.J."/>
            <person name="Vanacova S."/>
            <person name="Villalvazo M."/>
            <person name="Haas B.J."/>
            <person name="Pertea M."/>
            <person name="Feldblyum T.V."/>
            <person name="Utterback T.R."/>
            <person name="Shu C.L."/>
            <person name="Osoegawa K."/>
            <person name="de Jong P.J."/>
            <person name="Hrdy I."/>
            <person name="Horvathova L."/>
            <person name="Zubacova Z."/>
            <person name="Dolezal P."/>
            <person name="Malik S.B."/>
            <person name="Logsdon J.M. Jr."/>
            <person name="Henze K."/>
            <person name="Gupta A."/>
            <person name="Wang C.C."/>
            <person name="Dunne R.L."/>
            <person name="Upcroft J.A."/>
            <person name="Upcroft P."/>
            <person name="White O."/>
            <person name="Salzberg S.L."/>
            <person name="Tang P."/>
            <person name="Chiu C.-H."/>
            <person name="Lee Y.-S."/>
            <person name="Embley T.M."/>
            <person name="Coombs G.H."/>
            <person name="Mottram J.C."/>
            <person name="Tachezy J."/>
            <person name="Fraser-Liggett C.M."/>
            <person name="Johnson P.J."/>
        </authorList>
    </citation>
    <scope>NUCLEOTIDE SEQUENCE [LARGE SCALE GENOMIC DNA]</scope>
    <source>
        <strain evidence="2">G3</strain>
    </source>
</reference>
<feature type="transmembrane region" description="Helical" evidence="1">
    <location>
        <begin position="162"/>
        <end position="184"/>
    </location>
</feature>